<evidence type="ECO:0000313" key="7">
    <source>
        <dbReference type="EMBL" id="QEW35293.1"/>
    </source>
</evidence>
<gene>
    <name evidence="6" type="ORF">BHV80_19650</name>
    <name evidence="4" type="ORF">GAS29_11440</name>
    <name evidence="3" type="ORF">GAY01_13530</name>
    <name evidence="5" type="ORF">LI282_12010</name>
    <name evidence="7" type="ORF">VIC01_00771</name>
</gene>
<dbReference type="Proteomes" id="UP001199363">
    <property type="component" value="Unassembled WGS sequence"/>
</dbReference>
<evidence type="ECO:0000313" key="10">
    <source>
        <dbReference type="Proteomes" id="UP000433382"/>
    </source>
</evidence>
<dbReference type="Proteomes" id="UP000186631">
    <property type="component" value="Unassembled WGS sequence"/>
</dbReference>
<dbReference type="EMBL" id="CP043529">
    <property type="protein sequence ID" value="QEW35293.1"/>
    <property type="molecule type" value="Genomic_DNA"/>
</dbReference>
<keyword evidence="1" id="KW-0472">Membrane</keyword>
<evidence type="ECO:0000313" key="3">
    <source>
        <dbReference type="EMBL" id="KAB3568751.1"/>
    </source>
</evidence>
<evidence type="ECO:0000313" key="4">
    <source>
        <dbReference type="EMBL" id="KAB3855830.1"/>
    </source>
</evidence>
<dbReference type="EMBL" id="JAJCQG010000036">
    <property type="protein sequence ID" value="MCB7281760.1"/>
    <property type="molecule type" value="Genomic_DNA"/>
</dbReference>
<reference evidence="6 8" key="1">
    <citation type="journal article" date="2016" name="Nat. Biotechnol.">
        <title>Measurement of bacterial replication rates in microbial communities.</title>
        <authorList>
            <person name="Brown C.T."/>
            <person name="Olm M.R."/>
            <person name="Thomas B.C."/>
            <person name="Banfield J.F."/>
        </authorList>
    </citation>
    <scope>NUCLEOTIDE SEQUENCE [LARGE SCALE GENOMIC DNA]</scope>
    <source>
        <strain evidence="6">42_262</strain>
    </source>
</reference>
<dbReference type="InterPro" id="IPR027783">
    <property type="entry name" value="Bacterial_PH-related"/>
</dbReference>
<dbReference type="EMBL" id="WCZM01000019">
    <property type="protein sequence ID" value="KAB3568751.1"/>
    <property type="molecule type" value="Genomic_DNA"/>
</dbReference>
<keyword evidence="1" id="KW-0812">Transmembrane</keyword>
<evidence type="ECO:0000313" key="5">
    <source>
        <dbReference type="EMBL" id="MCB7281760.1"/>
    </source>
</evidence>
<dbReference type="Proteomes" id="UP000441522">
    <property type="component" value="Unassembled WGS sequence"/>
</dbReference>
<feature type="transmembrane region" description="Helical" evidence="1">
    <location>
        <begin position="43"/>
        <end position="65"/>
    </location>
</feature>
<proteinExistence type="predicted"/>
<keyword evidence="1" id="KW-1133">Transmembrane helix</keyword>
<dbReference type="Proteomes" id="UP000326091">
    <property type="component" value="Chromosome"/>
</dbReference>
<name>A0A174K7M5_PHOVU</name>
<accession>A0A174K7M5</accession>
<sequence length="171" mass="19806">MIIEERVERSQYVKLITWIVSFIILMAGIVFPVLILWVNQDMMSKVIGASVLCLIFFTLIFTVAYQPRKLILSETHIIMERILGQVYISYSDITDISLYHRENVAEIRIFGIGGLGGYIGKFYNSKIGFYTAYVGDYSQAFLIKINNREKYVMSCRHAEKIVEEVKSRLKQ</sequence>
<evidence type="ECO:0000313" key="6">
    <source>
        <dbReference type="EMBL" id="OKZ42367.1"/>
    </source>
</evidence>
<reference evidence="10 11" key="2">
    <citation type="journal article" date="2019" name="Nat. Med.">
        <title>A library of human gut bacterial isolates paired with longitudinal multiomics data enables mechanistic microbiome research.</title>
        <authorList>
            <person name="Poyet M."/>
            <person name="Groussin M."/>
            <person name="Gibbons S.M."/>
            <person name="Avila-Pacheco J."/>
            <person name="Jiang X."/>
            <person name="Kearney S.M."/>
            <person name="Perrotta A.R."/>
            <person name="Berdy B."/>
            <person name="Zhao S."/>
            <person name="Lieberman T.D."/>
            <person name="Swanson P.K."/>
            <person name="Smith M."/>
            <person name="Roesemann S."/>
            <person name="Alexander J.E."/>
            <person name="Rich S.A."/>
            <person name="Livny J."/>
            <person name="Vlamakis H."/>
            <person name="Clish C."/>
            <person name="Bullock K."/>
            <person name="Deik A."/>
            <person name="Scott J."/>
            <person name="Pierce K.A."/>
            <person name="Xavier R.J."/>
            <person name="Alm E.J."/>
        </authorList>
    </citation>
    <scope>NUCLEOTIDE SEQUENCE [LARGE SCALE GENOMIC DNA]</scope>
    <source>
        <strain evidence="4 11">BIOML-A5</strain>
        <strain evidence="3 10">BIOML-A73</strain>
    </source>
</reference>
<feature type="domain" description="Bacterial Pleckstrin homology" evidence="2">
    <location>
        <begin position="69"/>
        <end position="168"/>
    </location>
</feature>
<dbReference type="EMBL" id="MNQV01000280">
    <property type="protein sequence ID" value="OKZ42367.1"/>
    <property type="molecule type" value="Genomic_DNA"/>
</dbReference>
<dbReference type="RefSeq" id="WP_005852871.1">
    <property type="nucleotide sequence ID" value="NZ_AP025235.1"/>
</dbReference>
<evidence type="ECO:0000313" key="11">
    <source>
        <dbReference type="Proteomes" id="UP000441522"/>
    </source>
</evidence>
<dbReference type="AlphaFoldDB" id="A0A174K7M5"/>
<reference evidence="7 9" key="3">
    <citation type="submission" date="2019-09" db="EMBL/GenBank/DDBJ databases">
        <title>Commensal-derived Metabolites Govern Vibrio cholerae Pathogenesis in Host.</title>
        <authorList>
            <person name="Yoon S.S."/>
            <person name="Yoon M.Y."/>
        </authorList>
    </citation>
    <scope>NUCLEOTIDE SEQUENCE [LARGE SCALE GENOMIC DNA]</scope>
    <source>
        <strain evidence="7 9">VIC01</strain>
    </source>
</reference>
<reference evidence="5" key="4">
    <citation type="submission" date="2021-10" db="EMBL/GenBank/DDBJ databases">
        <title>Collection of gut derived symbiotic bacterial strains cultured from healthy donors.</title>
        <authorList>
            <person name="Lin H."/>
            <person name="Littmann E."/>
            <person name="Kohout C."/>
            <person name="Pamer E.G."/>
        </authorList>
    </citation>
    <scope>NUCLEOTIDE SEQUENCE</scope>
    <source>
        <strain evidence="5">DFI.1.167</strain>
    </source>
</reference>
<organism evidence="4 11">
    <name type="scientific">Phocaeicola vulgatus</name>
    <name type="common">Bacteroides vulgatus</name>
    <dbReference type="NCBI Taxonomy" id="821"/>
    <lineage>
        <taxon>Bacteria</taxon>
        <taxon>Pseudomonadati</taxon>
        <taxon>Bacteroidota</taxon>
        <taxon>Bacteroidia</taxon>
        <taxon>Bacteroidales</taxon>
        <taxon>Bacteroidaceae</taxon>
        <taxon>Phocaeicola</taxon>
    </lineage>
</organism>
<dbReference type="Pfam" id="PF10882">
    <property type="entry name" value="bPH_5"/>
    <property type="match status" value="1"/>
</dbReference>
<evidence type="ECO:0000313" key="8">
    <source>
        <dbReference type="Proteomes" id="UP000186631"/>
    </source>
</evidence>
<dbReference type="EMBL" id="WCWW01000023">
    <property type="protein sequence ID" value="KAB3855830.1"/>
    <property type="molecule type" value="Genomic_DNA"/>
</dbReference>
<feature type="transmembrane region" description="Helical" evidence="1">
    <location>
        <begin position="12"/>
        <end position="37"/>
    </location>
</feature>
<protein>
    <submittedName>
        <fullName evidence="5">PH domain-containing protein</fullName>
    </submittedName>
</protein>
<evidence type="ECO:0000313" key="9">
    <source>
        <dbReference type="Proteomes" id="UP000326091"/>
    </source>
</evidence>
<evidence type="ECO:0000256" key="1">
    <source>
        <dbReference type="SAM" id="Phobius"/>
    </source>
</evidence>
<dbReference type="Proteomes" id="UP000433382">
    <property type="component" value="Unassembled WGS sequence"/>
</dbReference>
<evidence type="ECO:0000259" key="2">
    <source>
        <dbReference type="Pfam" id="PF10882"/>
    </source>
</evidence>